<evidence type="ECO:0000256" key="5">
    <source>
        <dbReference type="ARBA" id="ARBA00022679"/>
    </source>
</evidence>
<comment type="catalytic activity">
    <reaction evidence="12">
        <text>FMN + ATP + H(+) = FAD + diphosphate</text>
        <dbReference type="Rhea" id="RHEA:17237"/>
        <dbReference type="ChEBI" id="CHEBI:15378"/>
        <dbReference type="ChEBI" id="CHEBI:30616"/>
        <dbReference type="ChEBI" id="CHEBI:33019"/>
        <dbReference type="ChEBI" id="CHEBI:57692"/>
        <dbReference type="ChEBI" id="CHEBI:58210"/>
        <dbReference type="EC" id="2.7.7.2"/>
    </reaction>
</comment>
<dbReference type="PANTHER" id="PTHR23293">
    <property type="entry name" value="FAD SYNTHETASE-RELATED FMN ADENYLYLTRANSFERASE"/>
    <property type="match status" value="1"/>
</dbReference>
<dbReference type="AlphaFoldDB" id="A0AAV5R0H0"/>
<keyword evidence="8" id="KW-0274">FAD</keyword>
<organism evidence="14 15">
    <name type="scientific">Pichia kluyveri</name>
    <name type="common">Yeast</name>
    <dbReference type="NCBI Taxonomy" id="36015"/>
    <lineage>
        <taxon>Eukaryota</taxon>
        <taxon>Fungi</taxon>
        <taxon>Dikarya</taxon>
        <taxon>Ascomycota</taxon>
        <taxon>Saccharomycotina</taxon>
        <taxon>Pichiomycetes</taxon>
        <taxon>Pichiales</taxon>
        <taxon>Pichiaceae</taxon>
        <taxon>Pichia</taxon>
    </lineage>
</organism>
<sequence>MTTTLEATKACYLLIQSFLNSSSENCLNSINLDENDKIYKLDKHLHLPTLYPSSFNKELHLQTQKLVLQTYNDFINILENHHLEELSISYNGGKDCLVQLIIYFAAVYKNKIIDNNNFDQSSPLIINAVYVHTETEFDEQINFLKESVLQFGLNFTAVYTLFNEINHLNKSQILNEINTKSSGNIKCLFSQSSTLPCGFSTYLKSTNNQIKAIIVGIRRTDPYGSNLLLKQKTDTHRGWPDFLRIHPILDWHTGDVWYFIKWLERESINSNFKINYCPLYDLGYSSIGGCDNTVRNPQLTHILKNNIKSFWPAWWILDDDIERLSRVQKGKV</sequence>
<proteinExistence type="predicted"/>
<evidence type="ECO:0000256" key="10">
    <source>
        <dbReference type="ARBA" id="ARBA00031145"/>
    </source>
</evidence>
<gene>
    <name evidence="14" type="ORF">DAPK24_007090</name>
</gene>
<evidence type="ECO:0000256" key="1">
    <source>
        <dbReference type="ARBA" id="ARBA00004726"/>
    </source>
</evidence>
<evidence type="ECO:0000256" key="7">
    <source>
        <dbReference type="ARBA" id="ARBA00022741"/>
    </source>
</evidence>
<protein>
    <recommendedName>
        <fullName evidence="2">FAD synthase</fullName>
        <ecNumber evidence="2">2.7.7.2</ecNumber>
    </recommendedName>
    <alternativeName>
        <fullName evidence="10">FAD pyrophosphorylase</fullName>
    </alternativeName>
    <alternativeName>
        <fullName evidence="11">FMN adenylyltransferase</fullName>
    </alternativeName>
</protein>
<dbReference type="Pfam" id="PF01507">
    <property type="entry name" value="PAPS_reduct"/>
    <property type="match status" value="1"/>
</dbReference>
<evidence type="ECO:0000256" key="12">
    <source>
        <dbReference type="ARBA" id="ARBA00049494"/>
    </source>
</evidence>
<evidence type="ECO:0000256" key="4">
    <source>
        <dbReference type="ARBA" id="ARBA00022643"/>
    </source>
</evidence>
<dbReference type="GO" id="GO:0006747">
    <property type="term" value="P:FAD biosynthetic process"/>
    <property type="evidence" value="ECO:0007669"/>
    <property type="project" value="TreeGrafter"/>
</dbReference>
<dbReference type="GO" id="GO:0005524">
    <property type="term" value="F:ATP binding"/>
    <property type="evidence" value="ECO:0007669"/>
    <property type="project" value="UniProtKB-KW"/>
</dbReference>
<name>A0AAV5R0H0_PICKL</name>
<keyword evidence="4" id="KW-0288">FMN</keyword>
<evidence type="ECO:0000256" key="6">
    <source>
        <dbReference type="ARBA" id="ARBA00022695"/>
    </source>
</evidence>
<keyword evidence="9" id="KW-0067">ATP-binding</keyword>
<keyword evidence="6 14" id="KW-0548">Nucleotidyltransferase</keyword>
<keyword evidence="7" id="KW-0547">Nucleotide-binding</keyword>
<feature type="domain" description="Phosphoadenosine phosphosulphate reductase" evidence="13">
    <location>
        <begin position="86"/>
        <end position="293"/>
    </location>
</feature>
<dbReference type="EMBL" id="BTGB01000001">
    <property type="protein sequence ID" value="GMM44134.1"/>
    <property type="molecule type" value="Genomic_DNA"/>
</dbReference>
<dbReference type="InterPro" id="IPR014729">
    <property type="entry name" value="Rossmann-like_a/b/a_fold"/>
</dbReference>
<dbReference type="GO" id="GO:0003919">
    <property type="term" value="F:FMN adenylyltransferase activity"/>
    <property type="evidence" value="ECO:0007669"/>
    <property type="project" value="UniProtKB-EC"/>
</dbReference>
<evidence type="ECO:0000256" key="3">
    <source>
        <dbReference type="ARBA" id="ARBA00022630"/>
    </source>
</evidence>
<evidence type="ECO:0000259" key="13">
    <source>
        <dbReference type="Pfam" id="PF01507"/>
    </source>
</evidence>
<evidence type="ECO:0000313" key="15">
    <source>
        <dbReference type="Proteomes" id="UP001378960"/>
    </source>
</evidence>
<evidence type="ECO:0000256" key="2">
    <source>
        <dbReference type="ARBA" id="ARBA00012393"/>
    </source>
</evidence>
<dbReference type="Proteomes" id="UP001378960">
    <property type="component" value="Unassembled WGS sequence"/>
</dbReference>
<comment type="pathway">
    <text evidence="1">Cofactor biosynthesis; FAD biosynthesis; FAD from FMN: step 1/1.</text>
</comment>
<evidence type="ECO:0000256" key="9">
    <source>
        <dbReference type="ARBA" id="ARBA00022840"/>
    </source>
</evidence>
<dbReference type="Gene3D" id="3.40.50.620">
    <property type="entry name" value="HUPs"/>
    <property type="match status" value="1"/>
</dbReference>
<dbReference type="EC" id="2.7.7.2" evidence="2"/>
<evidence type="ECO:0000256" key="8">
    <source>
        <dbReference type="ARBA" id="ARBA00022827"/>
    </source>
</evidence>
<evidence type="ECO:0000313" key="14">
    <source>
        <dbReference type="EMBL" id="GMM44134.1"/>
    </source>
</evidence>
<comment type="caution">
    <text evidence="14">The sequence shown here is derived from an EMBL/GenBank/DDBJ whole genome shotgun (WGS) entry which is preliminary data.</text>
</comment>
<reference evidence="14 15" key="1">
    <citation type="journal article" date="2023" name="Elife">
        <title>Identification of key yeast species and microbe-microbe interactions impacting larval growth of Drosophila in the wild.</title>
        <authorList>
            <person name="Mure A."/>
            <person name="Sugiura Y."/>
            <person name="Maeda R."/>
            <person name="Honda K."/>
            <person name="Sakurai N."/>
            <person name="Takahashi Y."/>
            <person name="Watada M."/>
            <person name="Katoh T."/>
            <person name="Gotoh A."/>
            <person name="Gotoh Y."/>
            <person name="Taniguchi I."/>
            <person name="Nakamura K."/>
            <person name="Hayashi T."/>
            <person name="Katayama T."/>
            <person name="Uemura T."/>
            <person name="Hattori Y."/>
        </authorList>
    </citation>
    <scope>NUCLEOTIDE SEQUENCE [LARGE SCALE GENOMIC DNA]</scope>
    <source>
        <strain evidence="14 15">PK-24</strain>
    </source>
</reference>
<dbReference type="SUPFAM" id="SSF52402">
    <property type="entry name" value="Adenine nucleotide alpha hydrolases-like"/>
    <property type="match status" value="1"/>
</dbReference>
<keyword evidence="3" id="KW-0285">Flavoprotein</keyword>
<keyword evidence="15" id="KW-1185">Reference proteome</keyword>
<keyword evidence="5" id="KW-0808">Transferase</keyword>
<dbReference type="InterPro" id="IPR002500">
    <property type="entry name" value="PAPS_reduct_dom"/>
</dbReference>
<accession>A0AAV5R0H0</accession>
<evidence type="ECO:0000256" key="11">
    <source>
        <dbReference type="ARBA" id="ARBA00031871"/>
    </source>
</evidence>
<dbReference type="PANTHER" id="PTHR23293:SF9">
    <property type="entry name" value="FAD SYNTHASE"/>
    <property type="match status" value="1"/>
</dbReference>